<dbReference type="GO" id="GO:0006351">
    <property type="term" value="P:DNA-templated transcription"/>
    <property type="evidence" value="ECO:0007669"/>
    <property type="project" value="InterPro"/>
</dbReference>
<comment type="function">
    <text evidence="8">Functions as a GC-rich promoter-specific transactivating transcription factor.</text>
</comment>
<dbReference type="Proteomes" id="UP000694620">
    <property type="component" value="Chromosome 7"/>
</dbReference>
<feature type="compositionally biased region" description="Basic and acidic residues" evidence="11">
    <location>
        <begin position="49"/>
        <end position="66"/>
    </location>
</feature>
<keyword evidence="3" id="KW-0805">Transcription regulation</keyword>
<proteinExistence type="inferred from homology"/>
<name>A0A8C4SBE1_ERPCA</name>
<evidence type="ECO:0000256" key="4">
    <source>
        <dbReference type="ARBA" id="ARBA00023125"/>
    </source>
</evidence>
<dbReference type="OrthoDB" id="8741226at2759"/>
<evidence type="ECO:0000256" key="1">
    <source>
        <dbReference type="ARBA" id="ARBA00004123"/>
    </source>
</evidence>
<feature type="region of interest" description="Disordered" evidence="11">
    <location>
        <begin position="1"/>
        <end position="120"/>
    </location>
</feature>
<feature type="compositionally biased region" description="Acidic residues" evidence="11">
    <location>
        <begin position="396"/>
        <end position="412"/>
    </location>
</feature>
<keyword evidence="6" id="KW-0804">Transcription</keyword>
<evidence type="ECO:0000256" key="10">
    <source>
        <dbReference type="ARBA" id="ARBA00041530"/>
    </source>
</evidence>
<evidence type="ECO:0000256" key="8">
    <source>
        <dbReference type="ARBA" id="ARBA00037303"/>
    </source>
</evidence>
<dbReference type="GeneTree" id="ENSGT00420000029753"/>
<keyword evidence="13" id="KW-1185">Reference proteome</keyword>
<sequence>MAQHDFAPAWLNFPPLPSSRKIAEPSNDLENHSDVSNKQHSSCNGLESSNERGCRQINYGKKEKNGWRGKNAFEGVNSHSNRGVNSRSRQAGFHIGKKNALRKTTLTEKENGKNDGPDLKQFEAEDFPSLNPECEREVAQGKSVAAGVWEHPLNPKSRASKMMIIKKGTKEDMSSGYPSTGFSNLSSQPDIHDPRNGIGLNVTKSLTPKPTTTLTKESRSNFSCVESSQPRLMKLARARVDKKSVFLKALKQDRFEDHQGDMIQYKEEEKCNVQNRNRPQTMDENLNGYDNEESRVNGNALVMTPKLIHSSTFPQTDVLSSSLEAEHRLLKAMGWQEDSENDDTYAPLTEDEMKEFQAISEQLQKNGFRKNCLKNGLPGDYFQNWKNGTFSHTTDNDEVETTSSDTSDDEVV</sequence>
<gene>
    <name evidence="12" type="primary">GPBP1</name>
</gene>
<evidence type="ECO:0000256" key="2">
    <source>
        <dbReference type="ARBA" id="ARBA00010099"/>
    </source>
</evidence>
<dbReference type="InterPro" id="IPR028128">
    <property type="entry name" value="Vasculin_fam"/>
</dbReference>
<comment type="subcellular location">
    <subcellularLocation>
        <location evidence="1">Nucleus</location>
    </subcellularLocation>
</comment>
<comment type="similarity">
    <text evidence="2">Belongs to the vasculin family.</text>
</comment>
<dbReference type="AlphaFoldDB" id="A0A8C4SBE1"/>
<feature type="compositionally biased region" description="Polar residues" evidence="11">
    <location>
        <begin position="384"/>
        <end position="393"/>
    </location>
</feature>
<keyword evidence="4" id="KW-0238">DNA-binding</keyword>
<feature type="compositionally biased region" description="Polar residues" evidence="11">
    <location>
        <begin position="38"/>
        <end position="48"/>
    </location>
</feature>
<evidence type="ECO:0000256" key="9">
    <source>
        <dbReference type="ARBA" id="ARBA00039412"/>
    </source>
</evidence>
<dbReference type="GO" id="GO:0005634">
    <property type="term" value="C:nucleus"/>
    <property type="evidence" value="ECO:0007669"/>
    <property type="project" value="UniProtKB-SubCell"/>
</dbReference>
<feature type="region of interest" description="Disordered" evidence="11">
    <location>
        <begin position="384"/>
        <end position="412"/>
    </location>
</feature>
<feature type="compositionally biased region" description="Polar residues" evidence="11">
    <location>
        <begin position="77"/>
        <end position="89"/>
    </location>
</feature>
<evidence type="ECO:0000313" key="13">
    <source>
        <dbReference type="Proteomes" id="UP000694620"/>
    </source>
</evidence>
<evidence type="ECO:0000256" key="6">
    <source>
        <dbReference type="ARBA" id="ARBA00023163"/>
    </source>
</evidence>
<reference evidence="12" key="3">
    <citation type="submission" date="2025-09" db="UniProtKB">
        <authorList>
            <consortium name="Ensembl"/>
        </authorList>
    </citation>
    <scope>IDENTIFICATION</scope>
</reference>
<accession>A0A8C4SBE1</accession>
<reference evidence="12" key="2">
    <citation type="submission" date="2025-08" db="UniProtKB">
        <authorList>
            <consortium name="Ensembl"/>
        </authorList>
    </citation>
    <scope>IDENTIFICATION</scope>
</reference>
<dbReference type="GO" id="GO:0003723">
    <property type="term" value="F:RNA binding"/>
    <property type="evidence" value="ECO:0007669"/>
    <property type="project" value="InterPro"/>
</dbReference>
<dbReference type="Ensembl" id="ENSECRT00000012267.1">
    <property type="protein sequence ID" value="ENSECRP00000012069.1"/>
    <property type="gene ID" value="ENSECRG00000008051.1"/>
</dbReference>
<dbReference type="GO" id="GO:0003677">
    <property type="term" value="F:DNA binding"/>
    <property type="evidence" value="ECO:0007669"/>
    <property type="project" value="UniProtKB-KW"/>
</dbReference>
<dbReference type="Pfam" id="PF15337">
    <property type="entry name" value="Vasculin"/>
    <property type="match status" value="1"/>
</dbReference>
<protein>
    <recommendedName>
        <fullName evidence="9">Vasculin</fullName>
    </recommendedName>
    <alternativeName>
        <fullName evidence="10">GC-rich promoter-binding protein 1</fullName>
    </alternativeName>
</protein>
<dbReference type="PANTHER" id="PTHR14339:SF11">
    <property type="entry name" value="VASCULIN"/>
    <property type="match status" value="1"/>
</dbReference>
<evidence type="ECO:0000256" key="11">
    <source>
        <dbReference type="SAM" id="MobiDB-lite"/>
    </source>
</evidence>
<evidence type="ECO:0000313" key="12">
    <source>
        <dbReference type="Ensembl" id="ENSECRP00000012069.1"/>
    </source>
</evidence>
<keyword evidence="5" id="KW-0010">Activator</keyword>
<feature type="compositionally biased region" description="Basic and acidic residues" evidence="11">
    <location>
        <begin position="105"/>
        <end position="120"/>
    </location>
</feature>
<evidence type="ECO:0000256" key="3">
    <source>
        <dbReference type="ARBA" id="ARBA00023015"/>
    </source>
</evidence>
<dbReference type="GO" id="GO:0045893">
    <property type="term" value="P:positive regulation of DNA-templated transcription"/>
    <property type="evidence" value="ECO:0007669"/>
    <property type="project" value="InterPro"/>
</dbReference>
<evidence type="ECO:0000256" key="5">
    <source>
        <dbReference type="ARBA" id="ARBA00023159"/>
    </source>
</evidence>
<keyword evidence="7" id="KW-0539">Nucleus</keyword>
<evidence type="ECO:0000256" key="7">
    <source>
        <dbReference type="ARBA" id="ARBA00023242"/>
    </source>
</evidence>
<organism evidence="12 13">
    <name type="scientific">Erpetoichthys calabaricus</name>
    <name type="common">Rope fish</name>
    <name type="synonym">Calamoichthys calabaricus</name>
    <dbReference type="NCBI Taxonomy" id="27687"/>
    <lineage>
        <taxon>Eukaryota</taxon>
        <taxon>Metazoa</taxon>
        <taxon>Chordata</taxon>
        <taxon>Craniata</taxon>
        <taxon>Vertebrata</taxon>
        <taxon>Euteleostomi</taxon>
        <taxon>Actinopterygii</taxon>
        <taxon>Polypteriformes</taxon>
        <taxon>Polypteridae</taxon>
        <taxon>Erpetoichthys</taxon>
    </lineage>
</organism>
<dbReference type="PANTHER" id="PTHR14339">
    <property type="entry name" value="VASCULIN"/>
    <property type="match status" value="1"/>
</dbReference>
<reference evidence="12" key="1">
    <citation type="submission" date="2021-06" db="EMBL/GenBank/DDBJ databases">
        <authorList>
            <consortium name="Wellcome Sanger Institute Data Sharing"/>
        </authorList>
    </citation>
    <scope>NUCLEOTIDE SEQUENCE [LARGE SCALE GENOMIC DNA]</scope>
</reference>